<reference evidence="6 7" key="1">
    <citation type="submission" date="2022-07" db="EMBL/GenBank/DDBJ databases">
        <title>Genome-wide signatures of adaptation to extreme environments.</title>
        <authorList>
            <person name="Cho C.H."/>
            <person name="Yoon H.S."/>
        </authorList>
    </citation>
    <scope>NUCLEOTIDE SEQUENCE [LARGE SCALE GENOMIC DNA]</scope>
    <source>
        <strain evidence="6 7">108.79 E11</strain>
    </source>
</reference>
<dbReference type="InterPro" id="IPR038765">
    <property type="entry name" value="Papain-like_cys_pep_sf"/>
</dbReference>
<dbReference type="EC" id="3.4.19.12" evidence="1"/>
<name>A0AAV9ILU1_9RHOD</name>
<feature type="region of interest" description="Disordered" evidence="3">
    <location>
        <begin position="1"/>
        <end position="23"/>
    </location>
</feature>
<gene>
    <name evidence="6" type="ORF">GAYE_SCF51G6055</name>
</gene>
<dbReference type="SUPFAM" id="SSF143791">
    <property type="entry name" value="DUSP-like"/>
    <property type="match status" value="2"/>
</dbReference>
<keyword evidence="1" id="KW-0645">Protease</keyword>
<dbReference type="SMART" id="SM00695">
    <property type="entry name" value="DUSP"/>
    <property type="match status" value="2"/>
</dbReference>
<dbReference type="Pfam" id="PF00443">
    <property type="entry name" value="UCH"/>
    <property type="match status" value="1"/>
</dbReference>
<feature type="coiled-coil region" evidence="2">
    <location>
        <begin position="621"/>
        <end position="648"/>
    </location>
</feature>
<dbReference type="InterPro" id="IPR028889">
    <property type="entry name" value="USP"/>
</dbReference>
<feature type="region of interest" description="Disordered" evidence="3">
    <location>
        <begin position="154"/>
        <end position="173"/>
    </location>
</feature>
<dbReference type="InterPro" id="IPR035927">
    <property type="entry name" value="DUSP-like_sf"/>
</dbReference>
<dbReference type="InterPro" id="IPR050185">
    <property type="entry name" value="Ub_carboxyl-term_hydrolase"/>
</dbReference>
<accession>A0AAV9ILU1</accession>
<dbReference type="PROSITE" id="PS00972">
    <property type="entry name" value="USP_1"/>
    <property type="match status" value="1"/>
</dbReference>
<evidence type="ECO:0000259" key="5">
    <source>
        <dbReference type="PROSITE" id="PS51283"/>
    </source>
</evidence>
<evidence type="ECO:0000313" key="7">
    <source>
        <dbReference type="Proteomes" id="UP001300502"/>
    </source>
</evidence>
<feature type="domain" description="DUSP" evidence="5">
    <location>
        <begin position="516"/>
        <end position="618"/>
    </location>
</feature>
<dbReference type="EMBL" id="JANCYU010000060">
    <property type="protein sequence ID" value="KAK4528121.1"/>
    <property type="molecule type" value="Genomic_DNA"/>
</dbReference>
<sequence length="739" mass="84440">MVVGTYARPPKQERLETSASTHQTVSERPTCRLGLRGLFNSGNTCYCNAALQACLLHNPAVILYATECKAFYQDLVQHTRAVKSSSVYALTKETMNLLQRFATTEATPLYPKELLACIRSNNVEFAGGVQHDSSLFLKYLLECLHEATKQLVSDPREKSGLSELQRESGNDSEEEECMTEEEKMACPLWSPPSNYNEREVSFISEIFRGRLLNEVSCHGCGYISRRRELFWDLAVEVPYGKRSIHHFQNAATKFRSDQSFDSSEYLASDSQRVVRRKRANSSLGISLGSSHHNNDNNNSPFGGFMDSKSQWLGWLLSPFRDVIDLRTILCHFFVPEDIVKSEYKCAKCRKSTQTISRKSSLIELPETLVITLKRFRYEGNRGFKVSTHVVFPMEELDLGQFLAVDAMYEKKNCSTRYYLGGVVCHKGSLSSGHYIAYVRIPVAHSNLSDWYEFDDACVRPISSNEVESASSQAYVLVYYKYPLESTQWIRRKYKLELQHILLSPSSLFPYLWKADQEQSTSAPAGTSLVSPNNNNSRSIDDTSRRMILSRLWVWRLLSFSYPGPISNDKDLLCLHGHIIDTEQVSLWKDKCYIVEESLWKELYSLYGGGPSLLLDEVSIGCDACLCRLRQLEQRRKEEKEMVQSLSRHEKSVWYLIDAQWWNKWQTFCMGYEKEPPGPITNGRLIRRDGKPVKGLSPLQDYKGVNSEVWNYLHSIYGGYPEIKRQSPGDIYSSSPSSLG</sequence>
<keyword evidence="7" id="KW-1185">Reference proteome</keyword>
<keyword evidence="1" id="KW-0378">Hydrolase</keyword>
<dbReference type="InterPro" id="IPR006615">
    <property type="entry name" value="Pept_C19_DUSP"/>
</dbReference>
<dbReference type="InterPro" id="IPR001394">
    <property type="entry name" value="Peptidase_C19_UCH"/>
</dbReference>
<keyword evidence="1" id="KW-0788">Thiol protease</keyword>
<protein>
    <recommendedName>
        <fullName evidence="1">Ubiquitin carboxyl-terminal hydrolase</fullName>
        <ecNumber evidence="1">3.4.19.12</ecNumber>
    </recommendedName>
</protein>
<feature type="domain" description="USP" evidence="4">
    <location>
        <begin position="36"/>
        <end position="481"/>
    </location>
</feature>
<dbReference type="Gene3D" id="3.30.2230.10">
    <property type="entry name" value="DUSP-like"/>
    <property type="match status" value="1"/>
</dbReference>
<evidence type="ECO:0000256" key="2">
    <source>
        <dbReference type="SAM" id="Coils"/>
    </source>
</evidence>
<dbReference type="GO" id="GO:0006508">
    <property type="term" value="P:proteolysis"/>
    <property type="evidence" value="ECO:0007669"/>
    <property type="project" value="UniProtKB-KW"/>
</dbReference>
<dbReference type="GO" id="GO:0004843">
    <property type="term" value="F:cysteine-type deubiquitinase activity"/>
    <property type="evidence" value="ECO:0007669"/>
    <property type="project" value="UniProtKB-UniRule"/>
</dbReference>
<dbReference type="PROSITE" id="PS00973">
    <property type="entry name" value="USP_2"/>
    <property type="match status" value="1"/>
</dbReference>
<evidence type="ECO:0000256" key="3">
    <source>
        <dbReference type="SAM" id="MobiDB-lite"/>
    </source>
</evidence>
<evidence type="ECO:0000256" key="1">
    <source>
        <dbReference type="RuleBase" id="RU366025"/>
    </source>
</evidence>
<comment type="caution">
    <text evidence="6">The sequence shown here is derived from an EMBL/GenBank/DDBJ whole genome shotgun (WGS) entry which is preliminary data.</text>
</comment>
<comment type="catalytic activity">
    <reaction evidence="1">
        <text>Thiol-dependent hydrolysis of ester, thioester, amide, peptide and isopeptide bonds formed by the C-terminal Gly of ubiquitin (a 76-residue protein attached to proteins as an intracellular targeting signal).</text>
        <dbReference type="EC" id="3.4.19.12"/>
    </reaction>
</comment>
<dbReference type="Proteomes" id="UP001300502">
    <property type="component" value="Unassembled WGS sequence"/>
</dbReference>
<proteinExistence type="inferred from homology"/>
<evidence type="ECO:0000259" key="4">
    <source>
        <dbReference type="PROSITE" id="PS50235"/>
    </source>
</evidence>
<keyword evidence="1" id="KW-0833">Ubl conjugation pathway</keyword>
<dbReference type="PANTHER" id="PTHR21646">
    <property type="entry name" value="UBIQUITIN CARBOXYL-TERMINAL HYDROLASE"/>
    <property type="match status" value="1"/>
</dbReference>
<dbReference type="Gene3D" id="3.90.70.10">
    <property type="entry name" value="Cysteine proteinases"/>
    <property type="match status" value="1"/>
</dbReference>
<evidence type="ECO:0000313" key="6">
    <source>
        <dbReference type="EMBL" id="KAK4528121.1"/>
    </source>
</evidence>
<feature type="domain" description="DUSP" evidence="5">
    <location>
        <begin position="633"/>
        <end position="727"/>
    </location>
</feature>
<dbReference type="AlphaFoldDB" id="A0AAV9ILU1"/>
<feature type="compositionally biased region" description="Basic and acidic residues" evidence="3">
    <location>
        <begin position="154"/>
        <end position="169"/>
    </location>
</feature>
<dbReference type="SUPFAM" id="SSF54001">
    <property type="entry name" value="Cysteine proteinases"/>
    <property type="match status" value="1"/>
</dbReference>
<dbReference type="PROSITE" id="PS50235">
    <property type="entry name" value="USP_3"/>
    <property type="match status" value="1"/>
</dbReference>
<comment type="similarity">
    <text evidence="1">Belongs to the peptidase C19 family.</text>
</comment>
<dbReference type="Pfam" id="PF06337">
    <property type="entry name" value="DUSP"/>
    <property type="match status" value="1"/>
</dbReference>
<dbReference type="InterPro" id="IPR018200">
    <property type="entry name" value="USP_CS"/>
</dbReference>
<dbReference type="PROSITE" id="PS51283">
    <property type="entry name" value="DUSP"/>
    <property type="match status" value="2"/>
</dbReference>
<dbReference type="GO" id="GO:0016579">
    <property type="term" value="P:protein deubiquitination"/>
    <property type="evidence" value="ECO:0007669"/>
    <property type="project" value="InterPro"/>
</dbReference>
<organism evidence="6 7">
    <name type="scientific">Galdieria yellowstonensis</name>
    <dbReference type="NCBI Taxonomy" id="3028027"/>
    <lineage>
        <taxon>Eukaryota</taxon>
        <taxon>Rhodophyta</taxon>
        <taxon>Bangiophyceae</taxon>
        <taxon>Galdieriales</taxon>
        <taxon>Galdieriaceae</taxon>
        <taxon>Galdieria</taxon>
    </lineage>
</organism>
<keyword evidence="2" id="KW-0175">Coiled coil</keyword>